<sequence length="393" mass="43480">MQRLKTMTDLPDLIKLKHNATKCTCPSCLLNKAKRANSPARTLRLPTTRKRSSFSFDRFTSPVRSVDGFKYGLFLIDNLTKRLFMWPLVGKTEDEFYNTCITGPNGLISILQQAHASSSALTVEFQDDPTYNADFLVPNESSPTEIQEVYNPSYAVSAPTGPSAPAGQIGSTMNRAHTDNEPSFITKFVKDCLSKFGVQVTTTSVHTPVNNAMIERVQRTIAEATRASLHYAGAPEALWSDHLKCNVVSYNFPGVAFLGAAPATADYNTRRKWDARGIQGIFAFYDNINFGIPRKVWIRQTDGRSLIECINDPTSPFHKPKASGHFNPDPTFALAAENCPAKATVIFKRTKTQTLDLLSKIPQALLDHDPPFQDKLVDNGQSRLPSVPTLGTH</sequence>
<evidence type="ECO:0000313" key="3">
    <source>
        <dbReference type="EMBL" id="GMH57948.1"/>
    </source>
</evidence>
<dbReference type="OrthoDB" id="89233at2759"/>
<accession>A0A9W7DX00</accession>
<feature type="region of interest" description="Disordered" evidence="1">
    <location>
        <begin position="370"/>
        <end position="393"/>
    </location>
</feature>
<feature type="domain" description="Integrase catalytic" evidence="2">
    <location>
        <begin position="177"/>
        <end position="270"/>
    </location>
</feature>
<protein>
    <recommendedName>
        <fullName evidence="2">Integrase catalytic domain-containing protein</fullName>
    </recommendedName>
</protein>
<keyword evidence="4" id="KW-1185">Reference proteome</keyword>
<dbReference type="GO" id="GO:0003676">
    <property type="term" value="F:nucleic acid binding"/>
    <property type="evidence" value="ECO:0007669"/>
    <property type="project" value="InterPro"/>
</dbReference>
<dbReference type="SUPFAM" id="SSF53098">
    <property type="entry name" value="Ribonuclease H-like"/>
    <property type="match status" value="1"/>
</dbReference>
<reference evidence="3" key="1">
    <citation type="submission" date="2022-07" db="EMBL/GenBank/DDBJ databases">
        <title>Genome analysis of Parmales, a sister group of diatoms, reveals the evolutionary specialization of diatoms from phago-mixotrophs to photoautotrophs.</title>
        <authorList>
            <person name="Ban H."/>
            <person name="Sato S."/>
            <person name="Yoshikawa S."/>
            <person name="Kazumasa Y."/>
            <person name="Nakamura Y."/>
            <person name="Ichinomiya M."/>
            <person name="Saitoh K."/>
            <person name="Sato N."/>
            <person name="Blanc-Mathieu R."/>
            <person name="Endo H."/>
            <person name="Kuwata A."/>
            <person name="Ogata H."/>
        </authorList>
    </citation>
    <scope>NUCLEOTIDE SEQUENCE</scope>
</reference>
<evidence type="ECO:0000256" key="1">
    <source>
        <dbReference type="SAM" id="MobiDB-lite"/>
    </source>
</evidence>
<dbReference type="InterPro" id="IPR012337">
    <property type="entry name" value="RNaseH-like_sf"/>
</dbReference>
<gene>
    <name evidence="3" type="ORF">TrRE_jg1466</name>
</gene>
<dbReference type="EMBL" id="BRXZ01004967">
    <property type="protein sequence ID" value="GMH57948.1"/>
    <property type="molecule type" value="Genomic_DNA"/>
</dbReference>
<dbReference type="AlphaFoldDB" id="A0A9W7DX00"/>
<dbReference type="InterPro" id="IPR036397">
    <property type="entry name" value="RNaseH_sf"/>
</dbReference>
<evidence type="ECO:0000313" key="4">
    <source>
        <dbReference type="Proteomes" id="UP001165082"/>
    </source>
</evidence>
<organism evidence="3 4">
    <name type="scientific">Triparma retinervis</name>
    <dbReference type="NCBI Taxonomy" id="2557542"/>
    <lineage>
        <taxon>Eukaryota</taxon>
        <taxon>Sar</taxon>
        <taxon>Stramenopiles</taxon>
        <taxon>Ochrophyta</taxon>
        <taxon>Bolidophyceae</taxon>
        <taxon>Parmales</taxon>
        <taxon>Triparmaceae</taxon>
        <taxon>Triparma</taxon>
    </lineage>
</organism>
<evidence type="ECO:0000259" key="2">
    <source>
        <dbReference type="PROSITE" id="PS50994"/>
    </source>
</evidence>
<name>A0A9W7DX00_9STRA</name>
<comment type="caution">
    <text evidence="3">The sequence shown here is derived from an EMBL/GenBank/DDBJ whole genome shotgun (WGS) entry which is preliminary data.</text>
</comment>
<dbReference type="GO" id="GO:0015074">
    <property type="term" value="P:DNA integration"/>
    <property type="evidence" value="ECO:0007669"/>
    <property type="project" value="InterPro"/>
</dbReference>
<dbReference type="Gene3D" id="3.30.420.10">
    <property type="entry name" value="Ribonuclease H-like superfamily/Ribonuclease H"/>
    <property type="match status" value="1"/>
</dbReference>
<dbReference type="Proteomes" id="UP001165082">
    <property type="component" value="Unassembled WGS sequence"/>
</dbReference>
<proteinExistence type="predicted"/>
<dbReference type="PROSITE" id="PS50994">
    <property type="entry name" value="INTEGRASE"/>
    <property type="match status" value="1"/>
</dbReference>
<dbReference type="InterPro" id="IPR001584">
    <property type="entry name" value="Integrase_cat-core"/>
</dbReference>
<feature type="compositionally biased region" description="Polar residues" evidence="1">
    <location>
        <begin position="379"/>
        <end position="393"/>
    </location>
</feature>